<dbReference type="EMBL" id="CAJNOG010000493">
    <property type="protein sequence ID" value="CAF1269297.1"/>
    <property type="molecule type" value="Genomic_DNA"/>
</dbReference>
<feature type="non-terminal residue" evidence="2">
    <location>
        <position position="1"/>
    </location>
</feature>
<evidence type="ECO:0000256" key="1">
    <source>
        <dbReference type="SAM" id="Phobius"/>
    </source>
</evidence>
<evidence type="ECO:0000313" key="2">
    <source>
        <dbReference type="EMBL" id="CAF1269297.1"/>
    </source>
</evidence>
<protein>
    <submittedName>
        <fullName evidence="2">Uncharacterized protein</fullName>
    </submittedName>
</protein>
<name>A0A815BG97_9BILA</name>
<dbReference type="Proteomes" id="UP000663845">
    <property type="component" value="Unassembled WGS sequence"/>
</dbReference>
<accession>A0A815BG97</accession>
<dbReference type="AlphaFoldDB" id="A0A815BG97"/>
<reference evidence="2" key="1">
    <citation type="submission" date="2021-02" db="EMBL/GenBank/DDBJ databases">
        <authorList>
            <person name="Nowell W R."/>
        </authorList>
    </citation>
    <scope>NUCLEOTIDE SEQUENCE</scope>
</reference>
<gene>
    <name evidence="2" type="ORF">JYZ213_LOCUS30600</name>
</gene>
<sequence length="60" mass="6538">SHKCKINRDNIAIATPIASSLGDLTILERNSSTTRVLLFLAIPGHLTFVFVISRLATNDT</sequence>
<organism evidence="2 3">
    <name type="scientific">Adineta steineri</name>
    <dbReference type="NCBI Taxonomy" id="433720"/>
    <lineage>
        <taxon>Eukaryota</taxon>
        <taxon>Metazoa</taxon>
        <taxon>Spiralia</taxon>
        <taxon>Gnathifera</taxon>
        <taxon>Rotifera</taxon>
        <taxon>Eurotatoria</taxon>
        <taxon>Bdelloidea</taxon>
        <taxon>Adinetida</taxon>
        <taxon>Adinetidae</taxon>
        <taxon>Adineta</taxon>
    </lineage>
</organism>
<keyword evidence="1" id="KW-1133">Transmembrane helix</keyword>
<proteinExistence type="predicted"/>
<comment type="caution">
    <text evidence="2">The sequence shown here is derived from an EMBL/GenBank/DDBJ whole genome shotgun (WGS) entry which is preliminary data.</text>
</comment>
<evidence type="ECO:0000313" key="3">
    <source>
        <dbReference type="Proteomes" id="UP000663845"/>
    </source>
</evidence>
<keyword evidence="1" id="KW-0812">Transmembrane</keyword>
<keyword evidence="1" id="KW-0472">Membrane</keyword>
<feature type="transmembrane region" description="Helical" evidence="1">
    <location>
        <begin position="36"/>
        <end position="56"/>
    </location>
</feature>